<evidence type="ECO:0000313" key="4">
    <source>
        <dbReference type="Proteomes" id="UP000016930"/>
    </source>
</evidence>
<dbReference type="AlphaFoldDB" id="M2RGS8"/>
<organism evidence="3 4">
    <name type="scientific">Ceriporiopsis subvermispora (strain B)</name>
    <name type="common">White-rot fungus</name>
    <name type="synonym">Gelatoporia subvermispora</name>
    <dbReference type="NCBI Taxonomy" id="914234"/>
    <lineage>
        <taxon>Eukaryota</taxon>
        <taxon>Fungi</taxon>
        <taxon>Dikarya</taxon>
        <taxon>Basidiomycota</taxon>
        <taxon>Agaricomycotina</taxon>
        <taxon>Agaricomycetes</taxon>
        <taxon>Polyporales</taxon>
        <taxon>Gelatoporiaceae</taxon>
        <taxon>Gelatoporia</taxon>
    </lineage>
</organism>
<feature type="chain" id="PRO_5004024599" description="Carboxylesterase type B domain-containing protein" evidence="1">
    <location>
        <begin position="21"/>
        <end position="547"/>
    </location>
</feature>
<evidence type="ECO:0000313" key="3">
    <source>
        <dbReference type="EMBL" id="EMD37677.1"/>
    </source>
</evidence>
<gene>
    <name evidence="3" type="ORF">CERSUDRAFT_94679</name>
</gene>
<dbReference type="EMBL" id="KB445796">
    <property type="protein sequence ID" value="EMD37677.1"/>
    <property type="molecule type" value="Genomic_DNA"/>
</dbReference>
<feature type="domain" description="Carboxylesterase type B" evidence="2">
    <location>
        <begin position="28"/>
        <end position="366"/>
    </location>
</feature>
<feature type="signal peptide" evidence="1">
    <location>
        <begin position="1"/>
        <end position="20"/>
    </location>
</feature>
<dbReference type="PANTHER" id="PTHR11559">
    <property type="entry name" value="CARBOXYLESTERASE"/>
    <property type="match status" value="1"/>
</dbReference>
<proteinExistence type="predicted"/>
<dbReference type="Proteomes" id="UP000016930">
    <property type="component" value="Unassembled WGS sequence"/>
</dbReference>
<dbReference type="InterPro" id="IPR029058">
    <property type="entry name" value="AB_hydrolase_fold"/>
</dbReference>
<keyword evidence="1" id="KW-0732">Signal</keyword>
<dbReference type="Pfam" id="PF00135">
    <property type="entry name" value="COesterase"/>
    <property type="match status" value="1"/>
</dbReference>
<name>M2RGS8_CERS8</name>
<dbReference type="OrthoDB" id="408631at2759"/>
<dbReference type="SUPFAM" id="SSF53474">
    <property type="entry name" value="alpha/beta-Hydrolases"/>
    <property type="match status" value="1"/>
</dbReference>
<evidence type="ECO:0000256" key="1">
    <source>
        <dbReference type="SAM" id="SignalP"/>
    </source>
</evidence>
<keyword evidence="4" id="KW-1185">Reference proteome</keyword>
<sequence>MLVTTTLVIFTLSYITLSQSVSVRSSAAPVVVLDNGVFIGNHVNGIDEFLGVPYAQAPVGNLRFRCPQGIEPYHGTYNSTAYGNVCPQDYLTVVGSPANVTFLEPFLAAAAKVAQSPNVTQSEDCLNLDVYVPAGAKPGANIPVIVWLPISAFLFGGSSFLDGKKIVERSLQNHEPVILVSINYRMNAFGFLPGQEAKDAGVTNLGLRDQRQAFRWVQQYIRQFGGDPKRVTMWGGNAGGTSAGIQMLTNGGNAEGLFTNVWMHGGFPLPLNTYLDLQGTYDGLVNGTSCQGSSDSLDCLRQLPFEELYNAMTVSRADERFGRWQVTLDYDFIAEQPETLLTRGSVSRVPLVVGDTEDEGTSGALNLTSITTDNDTATWLMEEGIPGISAEDVEHIFALYPSDPAAGSPFGTGDMYAFTPQYKRLSAIIGDLEYHAQRRFFLNYTSGYLDQPTWSFLSKEFKYPYIGATDLSEMLNIWGPGSLTDRLISFATYNTPNNNSGVQWREWTIPEPHQLNVQNDSSFTEGMDTFRAEGTSLLRALNIQHPE</sequence>
<evidence type="ECO:0000259" key="2">
    <source>
        <dbReference type="Pfam" id="PF00135"/>
    </source>
</evidence>
<protein>
    <recommendedName>
        <fullName evidence="2">Carboxylesterase type B domain-containing protein</fullName>
    </recommendedName>
</protein>
<dbReference type="InterPro" id="IPR050309">
    <property type="entry name" value="Type-B_Carboxylest/Lipase"/>
</dbReference>
<reference evidence="3 4" key="1">
    <citation type="journal article" date="2012" name="Proc. Natl. Acad. Sci. U.S.A.">
        <title>Comparative genomics of Ceriporiopsis subvermispora and Phanerochaete chrysosporium provide insight into selective ligninolysis.</title>
        <authorList>
            <person name="Fernandez-Fueyo E."/>
            <person name="Ruiz-Duenas F.J."/>
            <person name="Ferreira P."/>
            <person name="Floudas D."/>
            <person name="Hibbett D.S."/>
            <person name="Canessa P."/>
            <person name="Larrondo L.F."/>
            <person name="James T.Y."/>
            <person name="Seelenfreund D."/>
            <person name="Lobos S."/>
            <person name="Polanco R."/>
            <person name="Tello M."/>
            <person name="Honda Y."/>
            <person name="Watanabe T."/>
            <person name="Watanabe T."/>
            <person name="Ryu J.S."/>
            <person name="Kubicek C.P."/>
            <person name="Schmoll M."/>
            <person name="Gaskell J."/>
            <person name="Hammel K.E."/>
            <person name="St John F.J."/>
            <person name="Vanden Wymelenberg A."/>
            <person name="Sabat G."/>
            <person name="Splinter BonDurant S."/>
            <person name="Syed K."/>
            <person name="Yadav J.S."/>
            <person name="Doddapaneni H."/>
            <person name="Subramanian V."/>
            <person name="Lavin J.L."/>
            <person name="Oguiza J.A."/>
            <person name="Perez G."/>
            <person name="Pisabarro A.G."/>
            <person name="Ramirez L."/>
            <person name="Santoyo F."/>
            <person name="Master E."/>
            <person name="Coutinho P.M."/>
            <person name="Henrissat B."/>
            <person name="Lombard V."/>
            <person name="Magnuson J.K."/>
            <person name="Kuees U."/>
            <person name="Hori C."/>
            <person name="Igarashi K."/>
            <person name="Samejima M."/>
            <person name="Held B.W."/>
            <person name="Barry K.W."/>
            <person name="LaButti K.M."/>
            <person name="Lapidus A."/>
            <person name="Lindquist E.A."/>
            <person name="Lucas S.M."/>
            <person name="Riley R."/>
            <person name="Salamov A.A."/>
            <person name="Hoffmeister D."/>
            <person name="Schwenk D."/>
            <person name="Hadar Y."/>
            <person name="Yarden O."/>
            <person name="de Vries R.P."/>
            <person name="Wiebenga A."/>
            <person name="Stenlid J."/>
            <person name="Eastwood D."/>
            <person name="Grigoriev I.V."/>
            <person name="Berka R.M."/>
            <person name="Blanchette R.A."/>
            <person name="Kersten P."/>
            <person name="Martinez A.T."/>
            <person name="Vicuna R."/>
            <person name="Cullen D."/>
        </authorList>
    </citation>
    <scope>NUCLEOTIDE SEQUENCE [LARGE SCALE GENOMIC DNA]</scope>
    <source>
        <strain evidence="3 4">B</strain>
    </source>
</reference>
<dbReference type="Gene3D" id="3.40.50.1820">
    <property type="entry name" value="alpha/beta hydrolase"/>
    <property type="match status" value="1"/>
</dbReference>
<dbReference type="HOGENOM" id="CLU_006586_10_6_1"/>
<accession>M2RGS8</accession>
<dbReference type="ESTHER" id="cers8-m2rgs8">
    <property type="family name" value="Fungal_carboxylesterase_lipase"/>
</dbReference>
<dbReference type="STRING" id="914234.M2RGS8"/>
<dbReference type="InterPro" id="IPR002018">
    <property type="entry name" value="CarbesteraseB"/>
</dbReference>